<dbReference type="SUPFAM" id="SSF103378">
    <property type="entry name" value="2-methylcitrate dehydratase PrpD"/>
    <property type="match status" value="1"/>
</dbReference>
<dbReference type="Gene3D" id="1.10.4100.10">
    <property type="entry name" value="2-methylcitrate dehydratase PrpD"/>
    <property type="match status" value="1"/>
</dbReference>
<dbReference type="InterPro" id="IPR036148">
    <property type="entry name" value="MmgE/PrpD_sf"/>
</dbReference>
<feature type="domain" description="MmgE/PrpD N-terminal" evidence="2">
    <location>
        <begin position="9"/>
        <end position="244"/>
    </location>
</feature>
<organism evidence="4 5">
    <name type="scientific">Pigmentiphaga soli</name>
    <dbReference type="NCBI Taxonomy" id="1007095"/>
    <lineage>
        <taxon>Bacteria</taxon>
        <taxon>Pseudomonadati</taxon>
        <taxon>Pseudomonadota</taxon>
        <taxon>Betaproteobacteria</taxon>
        <taxon>Burkholderiales</taxon>
        <taxon>Alcaligenaceae</taxon>
        <taxon>Pigmentiphaga</taxon>
    </lineage>
</organism>
<dbReference type="PANTHER" id="PTHR16943:SF8">
    <property type="entry name" value="2-METHYLCITRATE DEHYDRATASE"/>
    <property type="match status" value="1"/>
</dbReference>
<comment type="similarity">
    <text evidence="1">Belongs to the PrpD family.</text>
</comment>
<dbReference type="InterPro" id="IPR005656">
    <property type="entry name" value="MmgE_PrpD"/>
</dbReference>
<evidence type="ECO:0000259" key="2">
    <source>
        <dbReference type="Pfam" id="PF03972"/>
    </source>
</evidence>
<sequence>MEGLTRQAGAFAVSLRYEDLPPACIEAARIGTADCVGVMLAGAAEPGPGIVASMVSDSSRADAAPLLPSGRRVAASDAALINGVAAHVLDYDDVALSAHPSAVLVPAILAEGWAQQSSGRDLLTAYVAGYEVWALLYRLEPGAVHDLGFHPTPLVGTIAAAAACARLLRLDAARAATALAISSSLASGLVANFGSMTKSLHAGRAAQSGLLAARLAQAGYTASPDALEHRSGFMQAHSPSRTPDVADRDFGLGAEWRMPALGVCVKRYPICYATHRSIDALLDLAEAHAIAPGDVEAVHVHIGETQMLMLRNHFPQTGLEAKFSLEFAMAAALVARRVGLAELSDDFVRRDDVRDLMRRVRYTTTAEVAQGWDQPYAPADQVTVTLKSGRELRADPVARPKGSWERPLSAAELRAKFLDCAARCLGRPAAAALFDQLWKLEATSSARDLKMSA</sequence>
<accession>A0ABP8GLY9</accession>
<proteinExistence type="inferred from homology"/>
<dbReference type="EMBL" id="BAABFO010000004">
    <property type="protein sequence ID" value="GAA4326524.1"/>
    <property type="molecule type" value="Genomic_DNA"/>
</dbReference>
<dbReference type="InterPro" id="IPR042183">
    <property type="entry name" value="MmgE/PrpD_sf_1"/>
</dbReference>
<reference evidence="5" key="1">
    <citation type="journal article" date="2019" name="Int. J. Syst. Evol. Microbiol.">
        <title>The Global Catalogue of Microorganisms (GCM) 10K type strain sequencing project: providing services to taxonomists for standard genome sequencing and annotation.</title>
        <authorList>
            <consortium name="The Broad Institute Genomics Platform"/>
            <consortium name="The Broad Institute Genome Sequencing Center for Infectious Disease"/>
            <person name="Wu L."/>
            <person name="Ma J."/>
        </authorList>
    </citation>
    <scope>NUCLEOTIDE SEQUENCE [LARGE SCALE GENOMIC DNA]</scope>
    <source>
        <strain evidence="5">JCM 17666</strain>
    </source>
</reference>
<gene>
    <name evidence="4" type="ORF">GCM10023144_10090</name>
</gene>
<dbReference type="Proteomes" id="UP001501671">
    <property type="component" value="Unassembled WGS sequence"/>
</dbReference>
<dbReference type="InterPro" id="IPR045336">
    <property type="entry name" value="MmgE_PrpD_N"/>
</dbReference>
<keyword evidence="5" id="KW-1185">Reference proteome</keyword>
<evidence type="ECO:0000313" key="4">
    <source>
        <dbReference type="EMBL" id="GAA4326524.1"/>
    </source>
</evidence>
<evidence type="ECO:0000256" key="1">
    <source>
        <dbReference type="ARBA" id="ARBA00006174"/>
    </source>
</evidence>
<dbReference type="PANTHER" id="PTHR16943">
    <property type="entry name" value="2-METHYLCITRATE DEHYDRATASE-RELATED"/>
    <property type="match status" value="1"/>
</dbReference>
<dbReference type="InterPro" id="IPR045337">
    <property type="entry name" value="MmgE_PrpD_C"/>
</dbReference>
<evidence type="ECO:0000313" key="5">
    <source>
        <dbReference type="Proteomes" id="UP001501671"/>
    </source>
</evidence>
<feature type="domain" description="MmgE/PrpD C-terminal" evidence="3">
    <location>
        <begin position="268"/>
        <end position="438"/>
    </location>
</feature>
<dbReference type="Pfam" id="PF03972">
    <property type="entry name" value="MmgE_PrpD_N"/>
    <property type="match status" value="1"/>
</dbReference>
<evidence type="ECO:0000259" key="3">
    <source>
        <dbReference type="Pfam" id="PF19305"/>
    </source>
</evidence>
<comment type="caution">
    <text evidence="4">The sequence shown here is derived from an EMBL/GenBank/DDBJ whole genome shotgun (WGS) entry which is preliminary data.</text>
</comment>
<dbReference type="RefSeq" id="WP_345246983.1">
    <property type="nucleotide sequence ID" value="NZ_BAABFO010000004.1"/>
</dbReference>
<dbReference type="Gene3D" id="3.30.1330.120">
    <property type="entry name" value="2-methylcitrate dehydratase PrpD"/>
    <property type="match status" value="1"/>
</dbReference>
<name>A0ABP8GLY9_9BURK</name>
<protein>
    <submittedName>
        <fullName evidence="4">MmgE/PrpD family protein</fullName>
    </submittedName>
</protein>
<dbReference type="InterPro" id="IPR042188">
    <property type="entry name" value="MmgE/PrpD_sf_2"/>
</dbReference>
<dbReference type="Pfam" id="PF19305">
    <property type="entry name" value="MmgE_PrpD_C"/>
    <property type="match status" value="1"/>
</dbReference>